<dbReference type="AlphaFoldDB" id="A0A833MEC5"/>
<evidence type="ECO:0000256" key="1">
    <source>
        <dbReference type="SAM" id="Coils"/>
    </source>
</evidence>
<dbReference type="PANTHER" id="PTHR28055">
    <property type="entry name" value="ALTERED INHERITANCE OF MITOCHONDRIA PROTEIN 41, MITOCHONDRIAL"/>
    <property type="match status" value="1"/>
</dbReference>
<dbReference type="OrthoDB" id="9794041at2"/>
<dbReference type="Gene3D" id="1.10.10.410">
    <property type="match status" value="1"/>
</dbReference>
<keyword evidence="1" id="KW-0175">Coiled coil</keyword>
<protein>
    <submittedName>
        <fullName evidence="2">GatB/YqeY domain-containing protein</fullName>
    </submittedName>
</protein>
<sequence length="148" mass="17037">MTLKERLAADLKEAMKEKDNLRKNVVTMIRSDIKQVEVDKRVELNDEEIIDIITRQVKQRKDALEEFTRGGREDLVAQTQDELKILMTYLPEQLSEEEIAKIVSETVKELNATSIKEMGKVMAALMPKLKGRADGKLVNQFVKEHLQN</sequence>
<dbReference type="Proteomes" id="UP000465601">
    <property type="component" value="Unassembled WGS sequence"/>
</dbReference>
<keyword evidence="3" id="KW-1185">Reference proteome</keyword>
<gene>
    <name evidence="2" type="ORF">F8153_06500</name>
</gene>
<dbReference type="Pfam" id="PF09424">
    <property type="entry name" value="YqeY"/>
    <property type="match status" value="1"/>
</dbReference>
<dbReference type="InterPro" id="IPR003789">
    <property type="entry name" value="Asn/Gln_tRNA_amidoTrase-B-like"/>
</dbReference>
<name>A0A833MEC5_9FIRM</name>
<feature type="coiled-coil region" evidence="1">
    <location>
        <begin position="4"/>
        <end position="31"/>
    </location>
</feature>
<reference evidence="2 3" key="1">
    <citation type="submission" date="2019-10" db="EMBL/GenBank/DDBJ databases">
        <title>Alkaliphilus serpentinus sp. nov. and Alkaliphilus pronyensis sp. nov., two novel anaerobic alkaliphilic species isolated from the serpentinized-hosted hydrothermal field of the Prony Bay (New Caledonia).</title>
        <authorList>
            <person name="Postec A."/>
        </authorList>
    </citation>
    <scope>NUCLEOTIDE SEQUENCE [LARGE SCALE GENOMIC DNA]</scope>
    <source>
        <strain evidence="2 3">LacT</strain>
    </source>
</reference>
<dbReference type="PANTHER" id="PTHR28055:SF1">
    <property type="entry name" value="ALTERED INHERITANCE OF MITOCHONDRIA PROTEIN 41, MITOCHONDRIAL"/>
    <property type="match status" value="1"/>
</dbReference>
<evidence type="ECO:0000313" key="2">
    <source>
        <dbReference type="EMBL" id="KAB3530759.1"/>
    </source>
</evidence>
<proteinExistence type="predicted"/>
<dbReference type="Gene3D" id="1.10.1510.10">
    <property type="entry name" value="Uncharacterised protein YqeY/AIM41 PF09424, N-terminal domain"/>
    <property type="match status" value="1"/>
</dbReference>
<dbReference type="GO" id="GO:0016884">
    <property type="term" value="F:carbon-nitrogen ligase activity, with glutamine as amido-N-donor"/>
    <property type="evidence" value="ECO:0007669"/>
    <property type="project" value="InterPro"/>
</dbReference>
<comment type="caution">
    <text evidence="2">The sequence shown here is derived from an EMBL/GenBank/DDBJ whole genome shotgun (WGS) entry which is preliminary data.</text>
</comment>
<dbReference type="InterPro" id="IPR042184">
    <property type="entry name" value="YqeY/Aim41_N"/>
</dbReference>
<dbReference type="InterPro" id="IPR019004">
    <property type="entry name" value="YqeY/Aim41"/>
</dbReference>
<dbReference type="InterPro" id="IPR023168">
    <property type="entry name" value="GatB_Yqey_C_2"/>
</dbReference>
<dbReference type="SUPFAM" id="SSF89095">
    <property type="entry name" value="GatB/YqeY motif"/>
    <property type="match status" value="1"/>
</dbReference>
<accession>A0A833MEC5</accession>
<organism evidence="2 3">
    <name type="scientific">Alkaliphilus serpentinus</name>
    <dbReference type="NCBI Taxonomy" id="1482731"/>
    <lineage>
        <taxon>Bacteria</taxon>
        <taxon>Bacillati</taxon>
        <taxon>Bacillota</taxon>
        <taxon>Clostridia</taxon>
        <taxon>Peptostreptococcales</taxon>
        <taxon>Natronincolaceae</taxon>
        <taxon>Alkaliphilus</taxon>
    </lineage>
</organism>
<dbReference type="EMBL" id="WBZB01000016">
    <property type="protein sequence ID" value="KAB3530759.1"/>
    <property type="molecule type" value="Genomic_DNA"/>
</dbReference>
<evidence type="ECO:0000313" key="3">
    <source>
        <dbReference type="Proteomes" id="UP000465601"/>
    </source>
</evidence>
<dbReference type="RefSeq" id="WP_151865567.1">
    <property type="nucleotide sequence ID" value="NZ_WBZB01000016.1"/>
</dbReference>